<feature type="transmembrane region" description="Helical" evidence="1">
    <location>
        <begin position="44"/>
        <end position="64"/>
    </location>
</feature>
<evidence type="ECO:0000256" key="1">
    <source>
        <dbReference type="SAM" id="Phobius"/>
    </source>
</evidence>
<feature type="transmembrane region" description="Helical" evidence="1">
    <location>
        <begin position="7"/>
        <end position="32"/>
    </location>
</feature>
<accession>A0A427TYE1</accession>
<sequence length="158" mass="17081">MEQGKITLLKVAVCVIGVVILSLCVFALPSLAKDSAEMNPELAYLQYPVLIGLYLTAIPFFYALSQALKLLSYIEKNNAFSEVAVNSLGIIKYCASTISFLYVLGMIILGTQDALHPGIAILGLVIVLTSIVSMVFTAVLQQLLNNVLNLKSENDLTI</sequence>
<evidence type="ECO:0000313" key="3">
    <source>
        <dbReference type="Proteomes" id="UP000279911"/>
    </source>
</evidence>
<keyword evidence="1" id="KW-0812">Transmembrane</keyword>
<evidence type="ECO:0000313" key="2">
    <source>
        <dbReference type="EMBL" id="RSD29567.1"/>
    </source>
</evidence>
<feature type="transmembrane region" description="Helical" evidence="1">
    <location>
        <begin position="115"/>
        <end position="140"/>
    </location>
</feature>
<name>A0A427TYE1_9BACI</name>
<keyword evidence="1" id="KW-0472">Membrane</keyword>
<dbReference type="Pfam" id="PF11188">
    <property type="entry name" value="DUF2975"/>
    <property type="match status" value="1"/>
</dbReference>
<keyword evidence="1" id="KW-1133">Transmembrane helix</keyword>
<dbReference type="RefSeq" id="WP_125478000.1">
    <property type="nucleotide sequence ID" value="NZ_RSFW01000001.1"/>
</dbReference>
<gene>
    <name evidence="2" type="ORF">EJA10_00200</name>
</gene>
<dbReference type="OrthoDB" id="1100174at2"/>
<reference evidence="3" key="1">
    <citation type="submission" date="2018-12" db="EMBL/GenBank/DDBJ databases">
        <title>Bacillus chawlae sp. nov., Bacillus glennii sp. nov., and Bacillus saganii sp. nov. Isolated from the Vehicle Assembly Building at Kennedy Space Center where the Viking Spacecraft were Assembled.</title>
        <authorList>
            <person name="Seuylemezian A."/>
            <person name="Vaishampayan P."/>
        </authorList>
    </citation>
    <scope>NUCLEOTIDE SEQUENCE [LARGE SCALE GENOMIC DNA]</scope>
    <source>
        <strain evidence="3">DSM 13966</strain>
    </source>
</reference>
<organism evidence="2 3">
    <name type="scientific">Mesobacillus subterraneus</name>
    <dbReference type="NCBI Taxonomy" id="285983"/>
    <lineage>
        <taxon>Bacteria</taxon>
        <taxon>Bacillati</taxon>
        <taxon>Bacillota</taxon>
        <taxon>Bacilli</taxon>
        <taxon>Bacillales</taxon>
        <taxon>Bacillaceae</taxon>
        <taxon>Mesobacillus</taxon>
    </lineage>
</organism>
<dbReference type="Proteomes" id="UP000279911">
    <property type="component" value="Unassembled WGS sequence"/>
</dbReference>
<feature type="transmembrane region" description="Helical" evidence="1">
    <location>
        <begin position="85"/>
        <end position="109"/>
    </location>
</feature>
<comment type="caution">
    <text evidence="2">The sequence shown here is derived from an EMBL/GenBank/DDBJ whole genome shotgun (WGS) entry which is preliminary data.</text>
</comment>
<dbReference type="EMBL" id="RSFW01000001">
    <property type="protein sequence ID" value="RSD29567.1"/>
    <property type="molecule type" value="Genomic_DNA"/>
</dbReference>
<proteinExistence type="predicted"/>
<dbReference type="AlphaFoldDB" id="A0A427TYE1"/>
<dbReference type="InterPro" id="IPR021354">
    <property type="entry name" value="DUF2975"/>
</dbReference>
<protein>
    <submittedName>
        <fullName evidence="2">DUF2975 domain-containing protein</fullName>
    </submittedName>
</protein>